<dbReference type="SUPFAM" id="SSF57667">
    <property type="entry name" value="beta-beta-alpha zinc fingers"/>
    <property type="match status" value="1"/>
</dbReference>
<proteinExistence type="predicted"/>
<keyword evidence="9" id="KW-1185">Reference proteome</keyword>
<dbReference type="PANTHER" id="PTHR47287:SF15">
    <property type="entry name" value="ZINC FINGER PROTEIN 3-LIKE"/>
    <property type="match status" value="1"/>
</dbReference>
<evidence type="ECO:0000259" key="7">
    <source>
        <dbReference type="PROSITE" id="PS50157"/>
    </source>
</evidence>
<organism evidence="8 9">
    <name type="scientific">Stylosanthes scabra</name>
    <dbReference type="NCBI Taxonomy" id="79078"/>
    <lineage>
        <taxon>Eukaryota</taxon>
        <taxon>Viridiplantae</taxon>
        <taxon>Streptophyta</taxon>
        <taxon>Embryophyta</taxon>
        <taxon>Tracheophyta</taxon>
        <taxon>Spermatophyta</taxon>
        <taxon>Magnoliopsida</taxon>
        <taxon>eudicotyledons</taxon>
        <taxon>Gunneridae</taxon>
        <taxon>Pentapetalae</taxon>
        <taxon>rosids</taxon>
        <taxon>fabids</taxon>
        <taxon>Fabales</taxon>
        <taxon>Fabaceae</taxon>
        <taxon>Papilionoideae</taxon>
        <taxon>50 kb inversion clade</taxon>
        <taxon>dalbergioids sensu lato</taxon>
        <taxon>Dalbergieae</taxon>
        <taxon>Pterocarpus clade</taxon>
        <taxon>Stylosanthes</taxon>
    </lineage>
</organism>
<keyword evidence="5" id="KW-0539">Nucleus</keyword>
<gene>
    <name evidence="8" type="ORF">PIB30_084519</name>
</gene>
<keyword evidence="4" id="KW-0862">Zinc</keyword>
<sequence length="147" mass="16982">ILSAGDVADRKLKRKLEEPPIMDNDPELVLTLSLSNERHEPSSCNFSSNSQNPVENSNQERLFACKFCYKKFASSQALGGHQNAHKRERMLSKMNKVFKMKTKPLNCHHPWPYATMANHLPFEDAHMHHVAEMPSNITMPFPYFDWI</sequence>
<dbReference type="InterPro" id="IPR036236">
    <property type="entry name" value="Znf_C2H2_sf"/>
</dbReference>
<feature type="domain" description="C2H2-type" evidence="7">
    <location>
        <begin position="63"/>
        <end position="90"/>
    </location>
</feature>
<name>A0ABU6QTZ8_9FABA</name>
<keyword evidence="3 6" id="KW-0863">Zinc-finger</keyword>
<evidence type="ECO:0000313" key="9">
    <source>
        <dbReference type="Proteomes" id="UP001341840"/>
    </source>
</evidence>
<protein>
    <recommendedName>
        <fullName evidence="7">C2H2-type domain-containing protein</fullName>
    </recommendedName>
</protein>
<evidence type="ECO:0000313" key="8">
    <source>
        <dbReference type="EMBL" id="MED6114855.1"/>
    </source>
</evidence>
<dbReference type="PROSITE" id="PS00028">
    <property type="entry name" value="ZINC_FINGER_C2H2_1"/>
    <property type="match status" value="1"/>
</dbReference>
<dbReference type="InterPro" id="IPR013087">
    <property type="entry name" value="Znf_C2H2_type"/>
</dbReference>
<comment type="subcellular location">
    <subcellularLocation>
        <location evidence="1">Nucleus</location>
    </subcellularLocation>
</comment>
<dbReference type="Pfam" id="PF13912">
    <property type="entry name" value="zf-C2H2_6"/>
    <property type="match status" value="1"/>
</dbReference>
<dbReference type="PROSITE" id="PS50157">
    <property type="entry name" value="ZINC_FINGER_C2H2_2"/>
    <property type="match status" value="1"/>
</dbReference>
<evidence type="ECO:0000256" key="4">
    <source>
        <dbReference type="ARBA" id="ARBA00022833"/>
    </source>
</evidence>
<accession>A0ABU6QTZ8</accession>
<dbReference type="InterPro" id="IPR044246">
    <property type="entry name" value="ZFP3-like"/>
</dbReference>
<evidence type="ECO:0000256" key="6">
    <source>
        <dbReference type="PROSITE-ProRule" id="PRU00042"/>
    </source>
</evidence>
<feature type="non-terminal residue" evidence="8">
    <location>
        <position position="1"/>
    </location>
</feature>
<dbReference type="Proteomes" id="UP001341840">
    <property type="component" value="Unassembled WGS sequence"/>
</dbReference>
<dbReference type="PANTHER" id="PTHR47287">
    <property type="entry name" value="C2H2 AND C2HC ZINC FINGERS SUPERFAMILY PROTEIN"/>
    <property type="match status" value="1"/>
</dbReference>
<comment type="caution">
    <text evidence="8">The sequence shown here is derived from an EMBL/GenBank/DDBJ whole genome shotgun (WGS) entry which is preliminary data.</text>
</comment>
<keyword evidence="2" id="KW-0479">Metal-binding</keyword>
<evidence type="ECO:0000256" key="3">
    <source>
        <dbReference type="ARBA" id="ARBA00022771"/>
    </source>
</evidence>
<evidence type="ECO:0000256" key="2">
    <source>
        <dbReference type="ARBA" id="ARBA00022723"/>
    </source>
</evidence>
<dbReference type="Gene3D" id="3.30.160.60">
    <property type="entry name" value="Classic Zinc Finger"/>
    <property type="match status" value="1"/>
</dbReference>
<evidence type="ECO:0000256" key="1">
    <source>
        <dbReference type="ARBA" id="ARBA00004123"/>
    </source>
</evidence>
<evidence type="ECO:0000256" key="5">
    <source>
        <dbReference type="ARBA" id="ARBA00023242"/>
    </source>
</evidence>
<dbReference type="EMBL" id="JASCZI010001374">
    <property type="protein sequence ID" value="MED6114855.1"/>
    <property type="molecule type" value="Genomic_DNA"/>
</dbReference>
<reference evidence="8 9" key="1">
    <citation type="journal article" date="2023" name="Plants (Basel)">
        <title>Bridging the Gap: Combining Genomics and Transcriptomics Approaches to Understand Stylosanthes scabra, an Orphan Legume from the Brazilian Caatinga.</title>
        <authorList>
            <person name="Ferreira-Neto J.R.C."/>
            <person name="da Silva M.D."/>
            <person name="Binneck E."/>
            <person name="de Melo N.F."/>
            <person name="da Silva R.H."/>
            <person name="de Melo A.L.T.M."/>
            <person name="Pandolfi V."/>
            <person name="Bustamante F.O."/>
            <person name="Brasileiro-Vidal A.C."/>
            <person name="Benko-Iseppon A.M."/>
        </authorList>
    </citation>
    <scope>NUCLEOTIDE SEQUENCE [LARGE SCALE GENOMIC DNA]</scope>
    <source>
        <tissue evidence="8">Leaves</tissue>
    </source>
</reference>